<evidence type="ECO:0000313" key="3">
    <source>
        <dbReference type="Proteomes" id="UP000219374"/>
    </source>
</evidence>
<feature type="transmembrane region" description="Helical" evidence="1">
    <location>
        <begin position="45"/>
        <end position="62"/>
    </location>
</feature>
<feature type="transmembrane region" description="Helical" evidence="1">
    <location>
        <begin position="21"/>
        <end position="39"/>
    </location>
</feature>
<name>A0A286D3D3_9GAMM</name>
<reference evidence="2 3" key="1">
    <citation type="submission" date="2017-09" db="EMBL/GenBank/DDBJ databases">
        <authorList>
            <person name="Ehlers B."/>
            <person name="Leendertz F.H."/>
        </authorList>
    </citation>
    <scope>NUCLEOTIDE SEQUENCE [LARGE SCALE GENOMIC DNA]</scope>
    <source>
        <strain evidence="2 3">CGMCC 1.10978</strain>
    </source>
</reference>
<sequence>MTLDKPMSPSRKLAAIKAFHTLVWAFFAGCILAIPFAVYFTRLRMAGVLIAIVLVEVMVIAFNRGRCPLTAVAARYTQDRADNFDIFLPVWLARYNKAIFGSLFVGALVYTLIVWARNQGV</sequence>
<keyword evidence="1" id="KW-0472">Membrane</keyword>
<keyword evidence="3" id="KW-1185">Reference proteome</keyword>
<evidence type="ECO:0000313" key="2">
    <source>
        <dbReference type="EMBL" id="SOD53161.1"/>
    </source>
</evidence>
<accession>A0A286D3D3</accession>
<keyword evidence="1" id="KW-1133">Transmembrane helix</keyword>
<evidence type="ECO:0000256" key="1">
    <source>
        <dbReference type="SAM" id="Phobius"/>
    </source>
</evidence>
<keyword evidence="1" id="KW-0812">Transmembrane</keyword>
<evidence type="ECO:0008006" key="4">
    <source>
        <dbReference type="Google" id="ProtNLM"/>
    </source>
</evidence>
<dbReference type="PROSITE" id="PS51257">
    <property type="entry name" value="PROKAR_LIPOPROTEIN"/>
    <property type="match status" value="1"/>
</dbReference>
<dbReference type="Proteomes" id="UP000219374">
    <property type="component" value="Unassembled WGS sequence"/>
</dbReference>
<organism evidence="2 3">
    <name type="scientific">Pseudoxanthomonas wuyuanensis</name>
    <dbReference type="NCBI Taxonomy" id="1073196"/>
    <lineage>
        <taxon>Bacteria</taxon>
        <taxon>Pseudomonadati</taxon>
        <taxon>Pseudomonadota</taxon>
        <taxon>Gammaproteobacteria</taxon>
        <taxon>Lysobacterales</taxon>
        <taxon>Lysobacteraceae</taxon>
        <taxon>Pseudoxanthomonas</taxon>
    </lineage>
</organism>
<dbReference type="EMBL" id="OCND01000002">
    <property type="protein sequence ID" value="SOD53161.1"/>
    <property type="molecule type" value="Genomic_DNA"/>
</dbReference>
<dbReference type="AlphaFoldDB" id="A0A286D3D3"/>
<protein>
    <recommendedName>
        <fullName evidence="4">DUF2784 domain-containing protein</fullName>
    </recommendedName>
</protein>
<feature type="transmembrane region" description="Helical" evidence="1">
    <location>
        <begin position="98"/>
        <end position="116"/>
    </location>
</feature>
<dbReference type="OrthoDB" id="573857at2"/>
<dbReference type="RefSeq" id="WP_097121037.1">
    <property type="nucleotide sequence ID" value="NZ_OCND01000002.1"/>
</dbReference>
<proteinExistence type="predicted"/>
<gene>
    <name evidence="2" type="ORF">SAMN06296416_102269</name>
</gene>